<keyword evidence="4" id="KW-1185">Reference proteome</keyword>
<dbReference type="SUPFAM" id="SSF56574">
    <property type="entry name" value="Serpins"/>
    <property type="match status" value="1"/>
</dbReference>
<proteinExistence type="inferred from homology"/>
<evidence type="ECO:0000313" key="4">
    <source>
        <dbReference type="Proteomes" id="UP000031668"/>
    </source>
</evidence>
<name>A0A0C2MZS8_THEKT</name>
<dbReference type="InterPro" id="IPR042178">
    <property type="entry name" value="Serpin_sf_1"/>
</dbReference>
<protein>
    <submittedName>
        <fullName evidence="3">Alpha-2-antiplasmin</fullName>
    </submittedName>
</protein>
<dbReference type="OrthoDB" id="9440847at2759"/>
<dbReference type="Gene3D" id="3.30.497.10">
    <property type="entry name" value="Antithrombin, subunit I, domain 2"/>
    <property type="match status" value="1"/>
</dbReference>
<dbReference type="InterPro" id="IPR023796">
    <property type="entry name" value="Serpin_dom"/>
</dbReference>
<comment type="caution">
    <text evidence="3">The sequence shown here is derived from an EMBL/GenBank/DDBJ whole genome shotgun (WGS) entry which is preliminary data.</text>
</comment>
<dbReference type="PANTHER" id="PTHR11461:SF211">
    <property type="entry name" value="GH10112P-RELATED"/>
    <property type="match status" value="1"/>
</dbReference>
<dbReference type="AlphaFoldDB" id="A0A0C2MZS8"/>
<dbReference type="Gene3D" id="2.30.39.10">
    <property type="entry name" value="Alpha-1-antitrypsin, domain 1"/>
    <property type="match status" value="1"/>
</dbReference>
<dbReference type="PANTHER" id="PTHR11461">
    <property type="entry name" value="SERINE PROTEASE INHIBITOR, SERPIN"/>
    <property type="match status" value="1"/>
</dbReference>
<dbReference type="GO" id="GO:0004867">
    <property type="term" value="F:serine-type endopeptidase inhibitor activity"/>
    <property type="evidence" value="ECO:0007669"/>
    <property type="project" value="InterPro"/>
</dbReference>
<accession>A0A0C2MZS8</accession>
<dbReference type="InterPro" id="IPR000215">
    <property type="entry name" value="Serpin_fam"/>
</dbReference>
<evidence type="ECO:0000256" key="1">
    <source>
        <dbReference type="ARBA" id="ARBA00009500"/>
    </source>
</evidence>
<reference evidence="3 4" key="1">
    <citation type="journal article" date="2014" name="Genome Biol. Evol.">
        <title>The genome of the myxosporean Thelohanellus kitauei shows adaptations to nutrient acquisition within its fish host.</title>
        <authorList>
            <person name="Yang Y."/>
            <person name="Xiong J."/>
            <person name="Zhou Z."/>
            <person name="Huo F."/>
            <person name="Miao W."/>
            <person name="Ran C."/>
            <person name="Liu Y."/>
            <person name="Zhang J."/>
            <person name="Feng J."/>
            <person name="Wang M."/>
            <person name="Wang M."/>
            <person name="Wang L."/>
            <person name="Yao B."/>
        </authorList>
    </citation>
    <scope>NUCLEOTIDE SEQUENCE [LARGE SCALE GENOMIC DNA]</scope>
    <source>
        <strain evidence="3">Wuqing</strain>
    </source>
</reference>
<sequence length="202" mass="23651">MKFNASLTQPEIFFDEKGQPLEVDMMNQESFNLIYDSPDHDFRILFKSFKQTLLYSVIVLPKEGHSFNDVLENFNITELLIYFKYSSMKYVQLKLPKFQIFRQNDLVKTLMFYGITDIFDPNLSDFRRMTNHTVYIGNLIHITNIVIDEFGIRGAESPSTMDEEAVSQLYEFYVTRPFLFFVYSPLETLVFFSAIVTNPSSG</sequence>
<comment type="similarity">
    <text evidence="1">Belongs to the serpin family.</text>
</comment>
<evidence type="ECO:0000259" key="2">
    <source>
        <dbReference type="Pfam" id="PF00079"/>
    </source>
</evidence>
<organism evidence="3 4">
    <name type="scientific">Thelohanellus kitauei</name>
    <name type="common">Myxosporean</name>
    <dbReference type="NCBI Taxonomy" id="669202"/>
    <lineage>
        <taxon>Eukaryota</taxon>
        <taxon>Metazoa</taxon>
        <taxon>Cnidaria</taxon>
        <taxon>Myxozoa</taxon>
        <taxon>Myxosporea</taxon>
        <taxon>Bivalvulida</taxon>
        <taxon>Platysporina</taxon>
        <taxon>Myxobolidae</taxon>
        <taxon>Thelohanellus</taxon>
    </lineage>
</organism>
<gene>
    <name evidence="3" type="ORF">RF11_00457</name>
</gene>
<dbReference type="GO" id="GO:0005615">
    <property type="term" value="C:extracellular space"/>
    <property type="evidence" value="ECO:0007669"/>
    <property type="project" value="InterPro"/>
</dbReference>
<feature type="domain" description="Serpin" evidence="2">
    <location>
        <begin position="2"/>
        <end position="199"/>
    </location>
</feature>
<evidence type="ECO:0000313" key="3">
    <source>
        <dbReference type="EMBL" id="KII67102.1"/>
    </source>
</evidence>
<dbReference type="InterPro" id="IPR036186">
    <property type="entry name" value="Serpin_sf"/>
</dbReference>
<dbReference type="EMBL" id="JWZT01003307">
    <property type="protein sequence ID" value="KII67102.1"/>
    <property type="molecule type" value="Genomic_DNA"/>
</dbReference>
<dbReference type="Proteomes" id="UP000031668">
    <property type="component" value="Unassembled WGS sequence"/>
</dbReference>
<dbReference type="InterPro" id="IPR042185">
    <property type="entry name" value="Serpin_sf_2"/>
</dbReference>
<dbReference type="Pfam" id="PF00079">
    <property type="entry name" value="Serpin"/>
    <property type="match status" value="1"/>
</dbReference>